<dbReference type="CDD" id="cd00009">
    <property type="entry name" value="AAA"/>
    <property type="match status" value="1"/>
</dbReference>
<dbReference type="GO" id="GO:0000055">
    <property type="term" value="P:ribosomal large subunit export from nucleus"/>
    <property type="evidence" value="ECO:0007669"/>
    <property type="project" value="TreeGrafter"/>
</dbReference>
<feature type="coiled-coil region" evidence="3">
    <location>
        <begin position="3515"/>
        <end position="3542"/>
    </location>
</feature>
<feature type="region of interest" description="Disordered" evidence="4">
    <location>
        <begin position="3823"/>
        <end position="3861"/>
    </location>
</feature>
<dbReference type="InterPro" id="IPR002035">
    <property type="entry name" value="VWF_A"/>
</dbReference>
<keyword evidence="3" id="KW-0175">Coiled coil</keyword>
<evidence type="ECO:0000259" key="5">
    <source>
        <dbReference type="PROSITE" id="PS50234"/>
    </source>
</evidence>
<dbReference type="PANTHER" id="PTHR48103:SF2">
    <property type="entry name" value="MIDASIN"/>
    <property type="match status" value="1"/>
</dbReference>
<feature type="coiled-coil region" evidence="3">
    <location>
        <begin position="2570"/>
        <end position="2597"/>
    </location>
</feature>
<evidence type="ECO:0000313" key="7">
    <source>
        <dbReference type="Proteomes" id="UP000324800"/>
    </source>
</evidence>
<dbReference type="InterPro" id="IPR003593">
    <property type="entry name" value="AAA+_ATPase"/>
</dbReference>
<evidence type="ECO:0000256" key="2">
    <source>
        <dbReference type="ARBA" id="ARBA00022840"/>
    </source>
</evidence>
<dbReference type="EMBL" id="SNRW01000797">
    <property type="protein sequence ID" value="KAA6399216.1"/>
    <property type="molecule type" value="Genomic_DNA"/>
</dbReference>
<feature type="region of interest" description="Disordered" evidence="4">
    <location>
        <begin position="2039"/>
        <end position="2059"/>
    </location>
</feature>
<dbReference type="GO" id="GO:0016887">
    <property type="term" value="F:ATP hydrolysis activity"/>
    <property type="evidence" value="ECO:0007669"/>
    <property type="project" value="InterPro"/>
</dbReference>
<dbReference type="SUPFAM" id="SSF52540">
    <property type="entry name" value="P-loop containing nucleoside triphosphate hydrolases"/>
    <property type="match status" value="5"/>
</dbReference>
<dbReference type="Gene3D" id="3.40.50.300">
    <property type="entry name" value="P-loop containing nucleotide triphosphate hydrolases"/>
    <property type="match status" value="6"/>
</dbReference>
<feature type="compositionally biased region" description="Low complexity" evidence="4">
    <location>
        <begin position="1193"/>
        <end position="1205"/>
    </location>
</feature>
<gene>
    <name evidence="6" type="ORF">EZS28_005257</name>
</gene>
<proteinExistence type="predicted"/>
<keyword evidence="2" id="KW-0067">ATP-binding</keyword>
<organism evidence="6 7">
    <name type="scientific">Streblomastix strix</name>
    <dbReference type="NCBI Taxonomy" id="222440"/>
    <lineage>
        <taxon>Eukaryota</taxon>
        <taxon>Metamonada</taxon>
        <taxon>Preaxostyla</taxon>
        <taxon>Oxymonadida</taxon>
        <taxon>Streblomastigidae</taxon>
        <taxon>Streblomastix</taxon>
    </lineage>
</organism>
<feature type="non-terminal residue" evidence="6">
    <location>
        <position position="1"/>
    </location>
</feature>
<dbReference type="InterPro" id="IPR036465">
    <property type="entry name" value="vWFA_dom_sf"/>
</dbReference>
<dbReference type="GO" id="GO:0030687">
    <property type="term" value="C:preribosome, large subunit precursor"/>
    <property type="evidence" value="ECO:0007669"/>
    <property type="project" value="TreeGrafter"/>
</dbReference>
<dbReference type="Pfam" id="PF07728">
    <property type="entry name" value="AAA_5"/>
    <property type="match status" value="5"/>
</dbReference>
<dbReference type="SMART" id="SM00382">
    <property type="entry name" value="AAA"/>
    <property type="match status" value="5"/>
</dbReference>
<dbReference type="InterPro" id="IPR027417">
    <property type="entry name" value="P-loop_NTPase"/>
</dbReference>
<dbReference type="SUPFAM" id="SSF53300">
    <property type="entry name" value="vWA-like"/>
    <property type="match status" value="2"/>
</dbReference>
<comment type="caution">
    <text evidence="6">The sequence shown here is derived from an EMBL/GenBank/DDBJ whole genome shotgun (WGS) entry which is preliminary data.</text>
</comment>
<accession>A0A5J4WXL2</accession>
<evidence type="ECO:0000313" key="6">
    <source>
        <dbReference type="EMBL" id="KAA6399216.1"/>
    </source>
</evidence>
<feature type="region of interest" description="Disordered" evidence="4">
    <location>
        <begin position="1184"/>
        <end position="1205"/>
    </location>
</feature>
<evidence type="ECO:0000256" key="4">
    <source>
        <dbReference type="SAM" id="MobiDB-lite"/>
    </source>
</evidence>
<dbReference type="Gene3D" id="3.40.50.410">
    <property type="entry name" value="von Willebrand factor, type A domain"/>
    <property type="match status" value="1"/>
</dbReference>
<dbReference type="GO" id="GO:0005524">
    <property type="term" value="F:ATP binding"/>
    <property type="evidence" value="ECO:0007669"/>
    <property type="project" value="UniProtKB-KW"/>
</dbReference>
<dbReference type="Proteomes" id="UP000324800">
    <property type="component" value="Unassembled WGS sequence"/>
</dbReference>
<dbReference type="InterPro" id="IPR011704">
    <property type="entry name" value="ATPase_dyneun-rel_AAA"/>
</dbReference>
<evidence type="ECO:0000256" key="1">
    <source>
        <dbReference type="ARBA" id="ARBA00022741"/>
    </source>
</evidence>
<dbReference type="GO" id="GO:0005634">
    <property type="term" value="C:nucleus"/>
    <property type="evidence" value="ECO:0007669"/>
    <property type="project" value="TreeGrafter"/>
</dbReference>
<evidence type="ECO:0000256" key="3">
    <source>
        <dbReference type="SAM" id="Coils"/>
    </source>
</evidence>
<dbReference type="PROSITE" id="PS50234">
    <property type="entry name" value="VWFA"/>
    <property type="match status" value="1"/>
</dbReference>
<dbReference type="GO" id="GO:0000027">
    <property type="term" value="P:ribosomal large subunit assembly"/>
    <property type="evidence" value="ECO:0007669"/>
    <property type="project" value="TreeGrafter"/>
</dbReference>
<feature type="compositionally biased region" description="Basic and acidic residues" evidence="4">
    <location>
        <begin position="2039"/>
        <end position="2050"/>
    </location>
</feature>
<dbReference type="SMART" id="SM00327">
    <property type="entry name" value="VWA"/>
    <property type="match status" value="3"/>
</dbReference>
<name>A0A5J4WXL2_9EUKA</name>
<sequence length="5146" mass="576873">NISSDDSRYNAAIDALIYFKDQTENLKTKPKIKLNYESNQYTPGDANTCGFYCDREDLFQTQISSDNLLTESSKLIANIREGKSKPEFAEEIIRNGQIAKQIPRFIITQSSKARLDIVIHALNSGIPLLIQGPTSASKSLTAQAASVGLFNQLPLIYALSEQTEVGDLLGRKILRRQGASMLSYVLGVLAEAYKSGKVLLLDEFDLCPPKVLSSILSALDGTTIEVEGKQIHRHKNFRVIATLNGETEGFTAQQRNILPSEVLARFHTISFPAMERKECEDIFNELMKKAASRPKSQLNKLKNSNEIQNIINSIVDVHQRVVNFYSSNQNNVAMTLRNFNAVLDLMEDDKINTRDACFVSYLAQIPSKDRTQFNAQLDALGSSDNFKQLRDETTKAAIEKHIHPHPQFIDVAVYAIVAARNGLHVLLEGPSGCGLSTIARFVSLFIKNKSQIKEQDEIPTVLLGPESTVENIIGQFKPQEMKSNETDLTKLIKWENGPLLKAAESGTPMILDRIDEAKAQVTERLNPILEKNARREKTIFLVPEKGESTEQKATQGFVVIATLTTNTVRQTPAISLALRNRFVTIAVEPPELTKEDLRIQISQAAIQKSAFKMQTIKNDDLPKGLQAFIPKQDEVTQLSKTIAKVLPTTTTVRDVAFLSQATCFTFGIIAKLQNSDLINICQHQPDSLASSHTEILIQKTLDLPKSGQRFFYQGDHKAPMWQSIAALTISSATGWPLFLQGEPGCGKTEAVRHFSANRTFNSRNPVLSVSCSGETQVEQFIGSLVFEKSGFRFVEGPIVQAARQGFVFLADEFNLLTPAVMIALVPFLTARPGDTFTHPEIRDPITVACGFLFVATGNEDSERGRVKIPQFVDSLLQRFIVSNPSANDMEGLIDQIMKVDYPNVKQLGLTSSALQQYIKKLNEILHIKWSLRNIRRFLRRANDFVGYKPNDSEISKEIKPISVSDVALSFILSGHTLDEDRQNEMIDQTVKIFGGSIEDANNLVLSKTHFSKTSSGFYLERGHIALKIDKLTKFPQPLVDILFWIRWTGTPDDQIPHESVLLVGPTCYKTTALEFLLPKNRNIFHMTRETQISELVGSTSISTPQLFDNKTKNLSNLIIDVLKSIGYIDKKLNGEQLAIEIASILKNEIQDEENEVNQKELEKKNEMYRAVLYLQKCLNKMREKIQEDQKQETTSSTSSSSSSASTPGIQIITQFIPNVMTLSAVLGTPLLLQSIHLPPASILERMNSLLEDPRSLVIVEDTQQIFNDETILNEVNKTRTRSAPINSGFSLTATTTESGRMSLSGPLLSRFTSIYATSYNLKISQIPYFPSVQENNENNEDLNNENDSEFQDLYIIAEGITQNNQDMIKAINDIHRGLIKSHVNLTITEYIRWCRTAVALIETQILTPNEAAGIAALRTIVDALTDNDRRRVTFDVLSHHISDKLSYIILTDAKESPVQQCPLSITNQKISQGQKLIECKISGIKIPVHPNASIKVLDSVIWTRSAVDMADAIMTAIAAKAITIFEGSPGRGKTAIAQSVLLALGLQCTRINLSPTTTVEDLFGRDMPMAQKDGGFTTQFINGPLTAAMEMSAKDQDNQSLPSQAILIDEINLAEPHLLEVVESFMLEMGKSGRYFLPNGKEVNHKPITIIATMNSAALSNARSALSTKLQGASHLLRLIPFNDIEMDALAQDILYDPLNPQESSTAITKIMKAHKLAALLLEQETGTVSERDSITLRELKRLHKFHEACPKFRTDQLIELVYSTQFNHLKAEELLGKVDIKPTKGDTIPLVRNDTLILSDTVEFPLPQNSLNGPLDLPLTVEQRRVMCLIGAGVMAHRPVALFGESGAGKTHVIHTLAQTIGRNLKVIQFNTDTDSSAIIGSLEINGNEQEQKEIIQQAQSIAWNCINFKLPYSIELVAFADKSQPDINDIASILKKISDISLEVITGQDQKNIKKIIDNSKSLTERISLFQQQSARNFVFREGVLLSMMREGGWILLDGVESAPHEVERLMSLLEEEPTLAIYEGVRPIIFHGRGVKRDNSQDEDKNQSGDLEQNKDEEDIEIAEGFQIFITCNDLKKLSPALRSRCFCVQMETAKDEKQLAELAESVLSQTDSARLYNVQISKMLSKIFCEANEKSKSQKLLFRKDTFSPHRIVNAARGIRNQQLTARGIAYEIEKSFIRCFKLNETQNDISKSLEKIINEIGKEKITQSLNRWDEFTKLAGELEYVAIYWLIKEKNRKWTDDADTELYNLFGSLYPNGNDRTQGLQQYEEKNIPKLEKIVKQFEQVVLGWLKELKISGVQRTVSVLAEVDFIIKSFHGIATPFSQRFFKLHYFIEVLHQANELSGLAVSQGEKLMQKNIDKDSFNMIEIEKKNPIDLTLIVARVQHIFRIIDSLPEKFPTNIIYTYILSTYMNNFFDQDEIKLLNIKTTLILFKHKQLRKILQFININNKDDVSAAVVGHIARSDNQIEIFINQETPEQDNETIQIILQSKQNPKIKLGEQEISVQIAEVSQIISTSQLQIAPLININISNQTEQITNEYFNLKELNIEQKLWILVDVFYDIPSNLLAYNDTLQELIDALRQYRKKAIEVGKEPFGTTLLPLSAKLCQRAYEFAQFTNNIKKLQIRKIAGDLLKEHKTVDATKIFLISFNDSATEIINIFKEVGVELWSNQQQFLLKIHEEVIEQGENSQSDKQKQDLITSFNSVVDSLETLSKGKRLTKDAQIAIDFHQKINKPFKNTNPKRLQNSIQTLKNFSQSLALRQDIVTGSSKIPKIVEEYEKDPKYDEVVSALINYTRREDAIAKAAKDSSFENIVSTLALFDEGQSIDSITNPFFHLLEQANEGQKLKEEYVNQLQSLSIVHLLYYVNSIDSHYPIKISEVLQLLIQGDKCIVNILQKSPYCTNYIQFPSFQPADLLTCIQFTTNSGTFAGPLVQSSNYTPLNIGIYKPSNKREALLKCAELLKGKDMRNKLEVIDQKLWERNIPYDETDPNSDIKTLKRELVEYPGEGIAYQKNKTFGYRIANLLGCNLIEDSEAQIARSVIDNILQNSNSNRRILDQNKLDDPILLSLKDYVERLLKEDQVPLETTPLIDIQTALASDFGIYFDGASSPNCGAIAIDNLSGDDVIIELSDIQGIDLIAKLSSDKVKDRGVIKINFQVQEQIHEEPSSSWSSFKIIAKSIKQSSYAICKVNAFACASPLCAIIQSPVPLTFSTDTQCTLNPKKYTKSVLLNHNIPHAYLSSKTFDYSLSSESDKTVDKPTILIDQEKCQFNMKFNTDTTGVCEGLLTVGFGLAELYKLNLRVPVSNISSVGVYHPANPENQQIKLVKCNYTHIIIYNQDDEEQNISIRSSEKDDIIETDQISIQPQMSVVVKINLCNAKDRTITVGRSQIIIKLVKSQPKFKILSGNGQIEIDEGTYFPCWRVNADGQSRFEYMTKATFTKNDSPIIITEDKYYYNNAQLVVSKNYQGLKRWILDKQYGLKNIEANVPVPSEACVLWAESGENHEYVRIIDDSLDKDIQKANEKINEINNLSDKKIAKIPKLLVDAANIFLKNNKIQQPDLDSVLKSAQKEAKGKNVESIFSKIILALDSQMQRQPGKSIPDFITEIARKVTKREDWSILIPTVPKDQAENKIKGMHLIWGAITLLFTLCNPFQLTSREIEVFREKIIHGPRTPNNIPKLKDLSYNLKTLKNIEGVEVNNIGVINGKFVNAENVENLFETIDNIKPPYFPSEPNLENKAPISISDLLVQVEQKMGQQNKQILKDQIDKAAEGCYFAWTILGKLGVSSPSDISISKINQNKTLGDFHTANVQITQIPESKLKVGKKKEEEQEQKKKIEIEQKRQEQERSKIEKDKRKKEKIIPEISEADRILAIKNAIIDRTTVDNQELISMKVNTNEIEKRLIQTNISELLDGKKVEDLLIMEWQTVERAPLGKDSKKKVSEGRVIIPLDGTQDKLDSQNVDKRPEITEIHEHSLQVQSLLYTDIVKMIVPFEQNNIIPFTLQNTEVSLMVDISASMTKLAKAKQMGAMILAAGITYVFSILGVPLYIYAFADREAIWRLSNPTKKDSLQDLMRLIDALREGNRPGSCPLDAAITSHNEWDLRKLKTTETKKLASNHVTIVISDFISSQVIDRARDWSTDNVGQCILISLKTEFDKTILDAKKVPQKLYENGILPQFTPGGNISAFCIDPKDLCKGISTPESTLPKITNEISQSIVRKNEQKTNTNVEAPKFEICKPGKNSSLFWANLTKTHEIQTKTGNDFFVQSKSTQNFPILSINIQEKAKQIQELRNLETDPNWLKKSIITEAKIPFNGVARDVATEALTHSFIPNRAAGKEPSASSGQLWIPGLRRFIQSGYTYPYIFLKKSKRNQKAYSITFVIDSTKRIFSKLNFQSSVYTVASLIGSVTLIPDGEEIVVDVIVASAGKANLLIHNFQASQLSDWSLISDILFTAQKYSGKESGVGSGLQAALQITSRRSGVGFGRRIIVFTDSIVTNQSEVSALQQAIHDCDESQIDVIGVGLGIAPMQLPLLFPVSLYSPNPADLGQAMAVALGVSGANASGTVIARQLFSILDVAKEKYLEGLLCGNPQLCTSLAKNIHDRELSEDFFESFGNTDIFFMMGAALNLDKNPEDEPYYDKVFDGFQVLVVCLYLGVFEKDPSLFKQKIFDEQCGKVLTRKGFKYKFVCSYGEGLNELQRVENGRCPYTQLWLFSSPGYGDLPDEAKDKDTNKIVPFLQAVSDFWQNGGGLFLFCDNDPFNFEANYFLANHFNFMHEGNQCYTDVRLGGNYLGKKQIQVQKTETISPGSFNHTLRLGAPGPSRKRISLRPGLIKFSEGNTISYAVDKQDKPITTPEQLSPFTPFAWTSEDVSPPRPFILFFDHKIPQESEAQYCSGTCDGAKTSPGPIVLHGGFTSAFSEFGQDEKGVGRLVVSISCWLTRFEERSYAAKLSAKQILTSTPALTKQYDIPSFTGWRKKPVTSRPRHSILVLDGSGSMSGSYGQLIIVTNKYIETQTQNGGIISVVPFSGSARIVYERQNRQLGPMEGYDGDGTDFKIALQTAIPVAQRNPPQYECRILFFTDGYGSDATSECNQLAAMGVRIDVVGFGSLNQSSLNSLVRCGGQVSIGSTMAEVAQIFDRISAAV</sequence>
<dbReference type="PANTHER" id="PTHR48103">
    <property type="entry name" value="MIDASIN-RELATED"/>
    <property type="match status" value="1"/>
</dbReference>
<dbReference type="OrthoDB" id="306787at2759"/>
<feature type="compositionally biased region" description="Basic and acidic residues" evidence="4">
    <location>
        <begin position="3829"/>
        <end position="3857"/>
    </location>
</feature>
<reference evidence="6 7" key="1">
    <citation type="submission" date="2019-03" db="EMBL/GenBank/DDBJ databases">
        <title>Single cell metagenomics reveals metabolic interactions within the superorganism composed of flagellate Streblomastix strix and complex community of Bacteroidetes bacteria on its surface.</title>
        <authorList>
            <person name="Treitli S.C."/>
            <person name="Kolisko M."/>
            <person name="Husnik F."/>
            <person name="Keeling P."/>
            <person name="Hampl V."/>
        </authorList>
    </citation>
    <scope>NUCLEOTIDE SEQUENCE [LARGE SCALE GENOMIC DNA]</scope>
    <source>
        <strain evidence="6">ST1C</strain>
    </source>
</reference>
<keyword evidence="1" id="KW-0547">Nucleotide-binding</keyword>
<feature type="coiled-coil region" evidence="3">
    <location>
        <begin position="1142"/>
        <end position="1169"/>
    </location>
</feature>
<feature type="domain" description="VWFA" evidence="5">
    <location>
        <begin position="4379"/>
        <end position="4526"/>
    </location>
</feature>
<protein>
    <recommendedName>
        <fullName evidence="5">VWFA domain-containing protein</fullName>
    </recommendedName>
</protein>